<feature type="compositionally biased region" description="Polar residues" evidence="1">
    <location>
        <begin position="1"/>
        <end position="10"/>
    </location>
</feature>
<proteinExistence type="predicted"/>
<name>A0A4S8IIS7_MUSBA</name>
<feature type="region of interest" description="Disordered" evidence="1">
    <location>
        <begin position="1"/>
        <end position="28"/>
    </location>
</feature>
<dbReference type="EMBL" id="PYDT01000010">
    <property type="protein sequence ID" value="THU48243.1"/>
    <property type="molecule type" value="Genomic_DNA"/>
</dbReference>
<dbReference type="Proteomes" id="UP000317650">
    <property type="component" value="Chromosome 9"/>
</dbReference>
<reference evidence="2 3" key="1">
    <citation type="journal article" date="2019" name="Nat. Plants">
        <title>Genome sequencing of Musa balbisiana reveals subgenome evolution and function divergence in polyploid bananas.</title>
        <authorList>
            <person name="Yao X."/>
        </authorList>
    </citation>
    <scope>NUCLEOTIDE SEQUENCE [LARGE SCALE GENOMIC DNA]</scope>
    <source>
        <strain evidence="3">cv. DH-PKW</strain>
        <tissue evidence="2">Leaves</tissue>
    </source>
</reference>
<dbReference type="AlphaFoldDB" id="A0A4S8IIS7"/>
<accession>A0A4S8IIS7</accession>
<protein>
    <submittedName>
        <fullName evidence="2">Uncharacterized protein</fullName>
    </submittedName>
</protein>
<evidence type="ECO:0000313" key="3">
    <source>
        <dbReference type="Proteomes" id="UP000317650"/>
    </source>
</evidence>
<gene>
    <name evidence="2" type="ORF">C4D60_Mb09t24170</name>
</gene>
<organism evidence="2 3">
    <name type="scientific">Musa balbisiana</name>
    <name type="common">Banana</name>
    <dbReference type="NCBI Taxonomy" id="52838"/>
    <lineage>
        <taxon>Eukaryota</taxon>
        <taxon>Viridiplantae</taxon>
        <taxon>Streptophyta</taxon>
        <taxon>Embryophyta</taxon>
        <taxon>Tracheophyta</taxon>
        <taxon>Spermatophyta</taxon>
        <taxon>Magnoliopsida</taxon>
        <taxon>Liliopsida</taxon>
        <taxon>Zingiberales</taxon>
        <taxon>Musaceae</taxon>
        <taxon>Musa</taxon>
    </lineage>
</organism>
<sequence length="59" mass="6811">MSDNHVTASYTYPDLGTRNPNPPLQQQGDREVFRFRPHQSSSPLTSPEPMLKFISFLLY</sequence>
<keyword evidence="3" id="KW-1185">Reference proteome</keyword>
<comment type="caution">
    <text evidence="2">The sequence shown here is derived from an EMBL/GenBank/DDBJ whole genome shotgun (WGS) entry which is preliminary data.</text>
</comment>
<evidence type="ECO:0000256" key="1">
    <source>
        <dbReference type="SAM" id="MobiDB-lite"/>
    </source>
</evidence>
<evidence type="ECO:0000313" key="2">
    <source>
        <dbReference type="EMBL" id="THU48243.1"/>
    </source>
</evidence>